<evidence type="ECO:0000313" key="2">
    <source>
        <dbReference type="EMBL" id="MBY6322569.1"/>
    </source>
</evidence>
<comment type="caution">
    <text evidence="2">The sequence shown here is derived from an EMBL/GenBank/DDBJ whole genome shotgun (WGS) entry which is preliminary data.</text>
</comment>
<organism evidence="2 3">
    <name type="scientific">Rhodococcoides kroppenstedtii</name>
    <dbReference type="NCBI Taxonomy" id="293050"/>
    <lineage>
        <taxon>Bacteria</taxon>
        <taxon>Bacillati</taxon>
        <taxon>Actinomycetota</taxon>
        <taxon>Actinomycetes</taxon>
        <taxon>Mycobacteriales</taxon>
        <taxon>Nocardiaceae</taxon>
        <taxon>Rhodococcoides</taxon>
    </lineage>
</organism>
<protein>
    <submittedName>
        <fullName evidence="2">Uncharacterized protein</fullName>
    </submittedName>
</protein>
<evidence type="ECO:0000313" key="3">
    <source>
        <dbReference type="Proteomes" id="UP001520140"/>
    </source>
</evidence>
<feature type="transmembrane region" description="Helical" evidence="1">
    <location>
        <begin position="9"/>
        <end position="30"/>
    </location>
</feature>
<keyword evidence="1" id="KW-0812">Transmembrane</keyword>
<keyword evidence="1" id="KW-0472">Membrane</keyword>
<sequence>MTGAKRHDLIVNTSVVITIVAAGIVVAGLLPRDDAATEDATGQNPGEQVVSEPVRYPVDIPGCDTVQAPPEGDGSLRFSFATVGGVDAEYDNPAYPWLTAGKATAMSEAVRAALPAEADVALAPPSQSFVFQPVEDFGEDAPEGVQPLTSATGQVVRDGSSAYASISVTPSETGVPDCVAGDLDVRTTGPDGTVVDILDTWYEVSGTRTYTRSASAYHPDGTRVHVSLSGPDPNTLPLETTDVANIAALPELALTAPVPPGTPAPRQDCSVYAASPAGTVDDIREDSLDAANAALTAAWESIPNAPRLSRPIGSLVPDGFSAGACTDADVVDTRIGLSVSVIGGQVLPSPVDPYDPATAYGPLPVTRTLPDGAVVQIEDSTIVDGLVSEDGATRLARSVSLTRPNGLQITARSTADVDPGLRTAPLALPEPLGFDILETLAQAPIAEWP</sequence>
<proteinExistence type="predicted"/>
<dbReference type="RefSeq" id="WP_068099950.1">
    <property type="nucleotide sequence ID" value="NZ_JABUKE010000023.1"/>
</dbReference>
<evidence type="ECO:0000256" key="1">
    <source>
        <dbReference type="SAM" id="Phobius"/>
    </source>
</evidence>
<accession>A0ABS7NX04</accession>
<keyword evidence="3" id="KW-1185">Reference proteome</keyword>
<keyword evidence="1" id="KW-1133">Transmembrane helix</keyword>
<dbReference type="Proteomes" id="UP001520140">
    <property type="component" value="Unassembled WGS sequence"/>
</dbReference>
<dbReference type="EMBL" id="JABUKG010000022">
    <property type="protein sequence ID" value="MBY6322569.1"/>
    <property type="molecule type" value="Genomic_DNA"/>
</dbReference>
<gene>
    <name evidence="2" type="ORF">HQ605_17225</name>
</gene>
<name>A0ABS7NX04_9NOCA</name>
<reference evidence="2 3" key="1">
    <citation type="submission" date="2020-06" db="EMBL/GenBank/DDBJ databases">
        <title>Taxonomy, biology and ecology of Rhodococcus bacteria occurring in California pistachio and other woody hosts as revealed by genome sequence analyses.</title>
        <authorList>
            <person name="Gai Y."/>
            <person name="Riely B."/>
        </authorList>
    </citation>
    <scope>NUCLEOTIDE SEQUENCE [LARGE SCALE GENOMIC DNA]</scope>
    <source>
        <strain evidence="2 3">BP-284</strain>
    </source>
</reference>